<dbReference type="PANTHER" id="PTHR12789:SF0">
    <property type="entry name" value="DENSITY-REGULATED PROTEIN"/>
    <property type="match status" value="1"/>
</dbReference>
<dbReference type="EMBL" id="UFSX01000002">
    <property type="protein sequence ID" value="SUV42799.1"/>
    <property type="molecule type" value="Genomic_DNA"/>
</dbReference>
<dbReference type="SUPFAM" id="SSF55159">
    <property type="entry name" value="eIF1-like"/>
    <property type="match status" value="1"/>
</dbReference>
<evidence type="ECO:0000256" key="3">
    <source>
        <dbReference type="ARBA" id="ARBA00022917"/>
    </source>
</evidence>
<dbReference type="OrthoDB" id="9792915at2"/>
<feature type="domain" description="SUI1" evidence="4">
    <location>
        <begin position="51"/>
        <end position="111"/>
    </location>
</feature>
<evidence type="ECO:0000313" key="6">
    <source>
        <dbReference type="EMBL" id="QUT44473.1"/>
    </source>
</evidence>
<dbReference type="CDD" id="cd11567">
    <property type="entry name" value="YciH_like"/>
    <property type="match status" value="1"/>
</dbReference>
<protein>
    <submittedName>
        <fullName evidence="5 7">Translation initiation factor</fullName>
    </submittedName>
</protein>
<keyword evidence="7" id="KW-0396">Initiation factor</keyword>
<proteinExistence type="inferred from homology"/>
<evidence type="ECO:0000313" key="9">
    <source>
        <dbReference type="Proteomes" id="UP000520291"/>
    </source>
</evidence>
<comment type="similarity">
    <text evidence="1">Belongs to the SUI1 family.</text>
</comment>
<dbReference type="PROSITE" id="PS50296">
    <property type="entry name" value="SUI1"/>
    <property type="match status" value="1"/>
</dbReference>
<dbReference type="InterPro" id="IPR036877">
    <property type="entry name" value="SUI1_dom_sf"/>
</dbReference>
<organism evidence="7 8">
    <name type="scientific">Bacteroides eggerthii</name>
    <dbReference type="NCBI Taxonomy" id="28111"/>
    <lineage>
        <taxon>Bacteria</taxon>
        <taxon>Pseudomonadati</taxon>
        <taxon>Bacteroidota</taxon>
        <taxon>Bacteroidia</taxon>
        <taxon>Bacteroidales</taxon>
        <taxon>Bacteroidaceae</taxon>
        <taxon>Bacteroides</taxon>
    </lineage>
</organism>
<dbReference type="GeneID" id="93068937"/>
<dbReference type="STRING" id="483216.BACEGG_00042"/>
<dbReference type="InterPro" id="IPR001950">
    <property type="entry name" value="SUI1"/>
</dbReference>
<evidence type="ECO:0000313" key="5">
    <source>
        <dbReference type="EMBL" id="NME87777.1"/>
    </source>
</evidence>
<evidence type="ECO:0000256" key="2">
    <source>
        <dbReference type="ARBA" id="ARBA00022845"/>
    </source>
</evidence>
<name>A0A380Z6W4_9BACE</name>
<dbReference type="GO" id="GO:0003743">
    <property type="term" value="F:translation initiation factor activity"/>
    <property type="evidence" value="ECO:0007669"/>
    <property type="project" value="UniProtKB-KW"/>
</dbReference>
<dbReference type="EMBL" id="CP072227">
    <property type="protein sequence ID" value="QUT44473.1"/>
    <property type="molecule type" value="Genomic_DNA"/>
</dbReference>
<dbReference type="EMBL" id="JABAGL010000031">
    <property type="protein sequence ID" value="NME87777.1"/>
    <property type="molecule type" value="Genomic_DNA"/>
</dbReference>
<dbReference type="KEGG" id="beg:INE88_01264"/>
<keyword evidence="2" id="KW-0810">Translation regulation</keyword>
<evidence type="ECO:0000256" key="1">
    <source>
        <dbReference type="ARBA" id="ARBA00005422"/>
    </source>
</evidence>
<dbReference type="Proteomes" id="UP000679226">
    <property type="component" value="Chromosome"/>
</dbReference>
<keyword evidence="3" id="KW-0648">Protein biosynthesis</keyword>
<evidence type="ECO:0000313" key="7">
    <source>
        <dbReference type="EMBL" id="SUV42799.1"/>
    </source>
</evidence>
<dbReference type="InterPro" id="IPR005872">
    <property type="entry name" value="SUI1_arc_bac"/>
</dbReference>
<dbReference type="RefSeq" id="WP_004288307.1">
    <property type="nucleotide sequence ID" value="NZ_CABKNQ010000020.1"/>
</dbReference>
<dbReference type="Gene3D" id="3.30.780.10">
    <property type="entry name" value="SUI1-like domain"/>
    <property type="match status" value="1"/>
</dbReference>
<evidence type="ECO:0000259" key="4">
    <source>
        <dbReference type="PROSITE" id="PS50296"/>
    </source>
</evidence>
<reference evidence="6" key="3">
    <citation type="journal article" date="2021" name="PLoS Genet.">
        <title>Mobile Type VI secretion system loci of the gut Bacteroidales display extensive intra-ecosystem transfer, multi-species spread and geographical clustering.</title>
        <authorList>
            <person name="Garcia-Bayona L."/>
            <person name="Coyne M.J."/>
            <person name="Comstock L.E."/>
        </authorList>
    </citation>
    <scope>NUCLEOTIDE SEQUENCE</scope>
    <source>
        <strain evidence="6">CL11T00C20</strain>
    </source>
</reference>
<dbReference type="Proteomes" id="UP000520291">
    <property type="component" value="Unassembled WGS sequence"/>
</dbReference>
<sequence length="119" mass="13346">MAKKPKDNDWKDRLNVVYSTNPDFNYEVDDDEEQTTLPPSQQRLRVQLDRKNRGGKVVTLITGFAGTEDDLKELGKFLKSKCGVGGSAKDGEIIVQGDFKQKVLELLKKEGYTQTKPVG</sequence>
<reference evidence="7 8" key="1">
    <citation type="submission" date="2018-06" db="EMBL/GenBank/DDBJ databases">
        <authorList>
            <consortium name="Pathogen Informatics"/>
            <person name="Doyle S."/>
        </authorList>
    </citation>
    <scope>NUCLEOTIDE SEQUENCE [LARGE SCALE GENOMIC DNA]</scope>
    <source>
        <strain evidence="7 8">NCTC11155</strain>
    </source>
</reference>
<dbReference type="GO" id="GO:0001731">
    <property type="term" value="P:formation of translation preinitiation complex"/>
    <property type="evidence" value="ECO:0007669"/>
    <property type="project" value="TreeGrafter"/>
</dbReference>
<dbReference type="GO" id="GO:0002188">
    <property type="term" value="P:translation reinitiation"/>
    <property type="evidence" value="ECO:0007669"/>
    <property type="project" value="TreeGrafter"/>
</dbReference>
<dbReference type="GO" id="GO:0003729">
    <property type="term" value="F:mRNA binding"/>
    <property type="evidence" value="ECO:0007669"/>
    <property type="project" value="TreeGrafter"/>
</dbReference>
<accession>A0A380Z6W4</accession>
<gene>
    <name evidence="7" type="primary">yciH</name>
    <name evidence="5" type="ORF">HF841_17460</name>
    <name evidence="6" type="ORF">INE88_01264</name>
    <name evidence="7" type="ORF">NCTC11155_02173</name>
</gene>
<dbReference type="Proteomes" id="UP000254424">
    <property type="component" value="Unassembled WGS sequence"/>
</dbReference>
<dbReference type="InterPro" id="IPR050318">
    <property type="entry name" value="DENR/SUI1_TIF"/>
</dbReference>
<dbReference type="GO" id="GO:0006417">
    <property type="term" value="P:regulation of translation"/>
    <property type="evidence" value="ECO:0007669"/>
    <property type="project" value="UniProtKB-KW"/>
</dbReference>
<dbReference type="AlphaFoldDB" id="A0A380Z6W4"/>
<evidence type="ECO:0000313" key="8">
    <source>
        <dbReference type="Proteomes" id="UP000254424"/>
    </source>
</evidence>
<dbReference type="PIRSF" id="PIRSF037511">
    <property type="entry name" value="Transl_init_SUI1_pro"/>
    <property type="match status" value="1"/>
</dbReference>
<dbReference type="Pfam" id="PF01253">
    <property type="entry name" value="SUI1"/>
    <property type="match status" value="1"/>
</dbReference>
<dbReference type="PANTHER" id="PTHR12789">
    <property type="entry name" value="DENSITY-REGULATED PROTEIN HOMOLOG"/>
    <property type="match status" value="1"/>
</dbReference>
<reference evidence="5 9" key="2">
    <citation type="submission" date="2020-04" db="EMBL/GenBank/DDBJ databases">
        <authorList>
            <person name="Hitch T.C.A."/>
            <person name="Wylensek D."/>
            <person name="Clavel T."/>
        </authorList>
    </citation>
    <scope>NUCLEOTIDE SEQUENCE [LARGE SCALE GENOMIC DNA]</scope>
    <source>
        <strain evidence="5 9">WCA3-601-WT-5E</strain>
    </source>
</reference>